<reference evidence="6 7" key="1">
    <citation type="submission" date="2018-06" db="EMBL/GenBank/DDBJ databases">
        <title>Genomic Encyclopedia of Archaeal and Bacterial Type Strains, Phase II (KMG-II): from individual species to whole genera.</title>
        <authorList>
            <person name="Goeker M."/>
        </authorList>
    </citation>
    <scope>NUCLEOTIDE SEQUENCE [LARGE SCALE GENOMIC DNA]</scope>
    <source>
        <strain evidence="6 7">DSM 13087</strain>
    </source>
</reference>
<evidence type="ECO:0000256" key="3">
    <source>
        <dbReference type="ARBA" id="ARBA00022989"/>
    </source>
</evidence>
<dbReference type="Proteomes" id="UP000249364">
    <property type="component" value="Unassembled WGS sequence"/>
</dbReference>
<evidence type="ECO:0000256" key="1">
    <source>
        <dbReference type="ARBA" id="ARBA00004141"/>
    </source>
</evidence>
<comment type="subcellular location">
    <subcellularLocation>
        <location evidence="1">Membrane</location>
        <topology evidence="1">Multi-pass membrane protein</topology>
    </subcellularLocation>
</comment>
<dbReference type="RefSeq" id="WP_071469518.1">
    <property type="nucleotide sequence ID" value="NZ_MEHT01000015.1"/>
</dbReference>
<gene>
    <name evidence="6" type="ORF">LY56_02696</name>
</gene>
<dbReference type="Gene3D" id="1.10.287.3510">
    <property type="match status" value="1"/>
</dbReference>
<evidence type="ECO:0000256" key="5">
    <source>
        <dbReference type="SAM" id="Phobius"/>
    </source>
</evidence>
<name>A0A2W7PTJ3_9RHOB</name>
<dbReference type="GO" id="GO:0016020">
    <property type="term" value="C:membrane"/>
    <property type="evidence" value="ECO:0007669"/>
    <property type="project" value="UniProtKB-SubCell"/>
</dbReference>
<keyword evidence="3 5" id="KW-1133">Transmembrane helix</keyword>
<keyword evidence="4 5" id="KW-0472">Membrane</keyword>
<dbReference type="STRING" id="121821.GCA_001870675_00675"/>
<feature type="transmembrane region" description="Helical" evidence="5">
    <location>
        <begin position="63"/>
        <end position="84"/>
    </location>
</feature>
<evidence type="ECO:0000313" key="6">
    <source>
        <dbReference type="EMBL" id="PZX39528.1"/>
    </source>
</evidence>
<evidence type="ECO:0000256" key="4">
    <source>
        <dbReference type="ARBA" id="ARBA00023136"/>
    </source>
</evidence>
<dbReference type="AlphaFoldDB" id="A0A2W7PTJ3"/>
<evidence type="ECO:0000256" key="2">
    <source>
        <dbReference type="ARBA" id="ARBA00022692"/>
    </source>
</evidence>
<dbReference type="Pfam" id="PF00420">
    <property type="entry name" value="Oxidored_q2"/>
    <property type="match status" value="1"/>
</dbReference>
<keyword evidence="2 5" id="KW-0812">Transmembrane</keyword>
<organism evidence="6 7">
    <name type="scientific">Roseinatronobacter thiooxidans</name>
    <dbReference type="NCBI Taxonomy" id="121821"/>
    <lineage>
        <taxon>Bacteria</taxon>
        <taxon>Pseudomonadati</taxon>
        <taxon>Pseudomonadota</taxon>
        <taxon>Alphaproteobacteria</taxon>
        <taxon>Rhodobacterales</taxon>
        <taxon>Paracoccaceae</taxon>
        <taxon>Roseinatronobacter</taxon>
    </lineage>
</organism>
<dbReference type="OrthoDB" id="9799219at2"/>
<accession>A0A2W7PTJ3</accession>
<sequence length="96" mass="10021">MTPDLIYGLCGVAVFGIGLVGALCAQDRLRRVLALKLCSVGAGFLLVVGAWRTPPATPDPVPHALVITGIVVMVSATAVALALIRRLQSLEADDER</sequence>
<dbReference type="EMBL" id="QKZQ01000013">
    <property type="protein sequence ID" value="PZX39528.1"/>
    <property type="molecule type" value="Genomic_DNA"/>
</dbReference>
<protein>
    <submittedName>
        <fullName evidence="6">Multicomponent Na+:H+ antiporter subunit C</fullName>
    </submittedName>
</protein>
<feature type="transmembrane region" description="Helical" evidence="5">
    <location>
        <begin position="32"/>
        <end position="51"/>
    </location>
</feature>
<evidence type="ECO:0000313" key="7">
    <source>
        <dbReference type="Proteomes" id="UP000249364"/>
    </source>
</evidence>
<keyword evidence="7" id="KW-1185">Reference proteome</keyword>
<feature type="transmembrane region" description="Helical" evidence="5">
    <location>
        <begin position="6"/>
        <end position="25"/>
    </location>
</feature>
<comment type="caution">
    <text evidence="6">The sequence shown here is derived from an EMBL/GenBank/DDBJ whole genome shotgun (WGS) entry which is preliminary data.</text>
</comment>
<proteinExistence type="predicted"/>
<dbReference type="InterPro" id="IPR039428">
    <property type="entry name" value="NUOK/Mnh_C1-like"/>
</dbReference>